<dbReference type="SUPFAM" id="SSF100879">
    <property type="entry name" value="Lesion bypass DNA polymerase (Y-family), little finger domain"/>
    <property type="match status" value="1"/>
</dbReference>
<dbReference type="FunFam" id="3.30.1490.100:FF:000005">
    <property type="entry name" value="DNA polymerase kappa"/>
    <property type="match status" value="1"/>
</dbReference>
<dbReference type="AlphaFoldDB" id="A0A674EQQ2"/>
<feature type="compositionally biased region" description="Basic and acidic residues" evidence="15">
    <location>
        <begin position="535"/>
        <end position="546"/>
    </location>
</feature>
<dbReference type="NCBIfam" id="NF002677">
    <property type="entry name" value="PRK02406.1"/>
    <property type="match status" value="1"/>
</dbReference>
<dbReference type="FunFam" id="1.10.150.20:FF:000039">
    <property type="entry name" value="Polymerase (DNA directed) kappa"/>
    <property type="match status" value="1"/>
</dbReference>
<keyword evidence="10" id="KW-0704">Schiff base</keyword>
<feature type="region of interest" description="Disordered" evidence="15">
    <location>
        <begin position="834"/>
        <end position="892"/>
    </location>
</feature>
<name>A0A674EQQ2_SALTR</name>
<proteinExistence type="inferred from homology"/>
<dbReference type="InterPro" id="IPR017961">
    <property type="entry name" value="DNA_pol_Y-fam_little_finger"/>
</dbReference>
<evidence type="ECO:0000256" key="13">
    <source>
        <dbReference type="PROSITE-ProRule" id="PRU01256"/>
    </source>
</evidence>
<dbReference type="InterPro" id="IPR001126">
    <property type="entry name" value="UmuC"/>
</dbReference>
<feature type="domain" description="UmuC" evidence="16">
    <location>
        <begin position="102"/>
        <end position="280"/>
    </location>
</feature>
<evidence type="ECO:0000256" key="4">
    <source>
        <dbReference type="ARBA" id="ARBA00022723"/>
    </source>
</evidence>
<evidence type="ECO:0000256" key="14">
    <source>
        <dbReference type="SAM" id="Coils"/>
    </source>
</evidence>
<feature type="region of interest" description="Disordered" evidence="15">
    <location>
        <begin position="751"/>
        <end position="794"/>
    </location>
</feature>
<feature type="domain" description="UBZ4-type" evidence="17">
    <location>
        <begin position="617"/>
        <end position="647"/>
    </location>
</feature>
<dbReference type="GO" id="GO:0042276">
    <property type="term" value="P:error-prone translesion synthesis"/>
    <property type="evidence" value="ECO:0007669"/>
    <property type="project" value="TreeGrafter"/>
</dbReference>
<evidence type="ECO:0000256" key="10">
    <source>
        <dbReference type="ARBA" id="ARBA00023270"/>
    </source>
</evidence>
<keyword evidence="5" id="KW-0677">Repeat</keyword>
<feature type="region of interest" description="Disordered" evidence="15">
    <location>
        <begin position="592"/>
        <end position="618"/>
    </location>
</feature>
<comment type="function">
    <text evidence="11">DNA polymerase specifically involved in DNA repair. Plays an important role in translesion synthesis, where the normal high-fidelity DNA polymerases cannot proceed and DNA synthesis stalls. Depending on the context, it inserts the correct base, but causes frequent base transitions, transversions and frameshifts. Lacks 3'-5' proofreading exonuclease activity. Forms a Schiff base with 5'-deoxyribose phosphate at abasic sites, but does not have lyase activity.</text>
</comment>
<dbReference type="PANTHER" id="PTHR11076">
    <property type="entry name" value="DNA REPAIR POLYMERASE UMUC / TRANSFERASE FAMILY MEMBER"/>
    <property type="match status" value="1"/>
</dbReference>
<dbReference type="FunFam" id="1.10.150.810:FF:000002">
    <property type="entry name" value="Polymerase (DNA directed) kappa"/>
    <property type="match status" value="1"/>
</dbReference>
<dbReference type="GO" id="GO:0003684">
    <property type="term" value="F:damaged DNA binding"/>
    <property type="evidence" value="ECO:0007669"/>
    <property type="project" value="InterPro"/>
</dbReference>
<dbReference type="SMART" id="SM00734">
    <property type="entry name" value="ZnF_Rad18"/>
    <property type="match status" value="2"/>
</dbReference>
<feature type="compositionally biased region" description="Polar residues" evidence="15">
    <location>
        <begin position="484"/>
        <end position="498"/>
    </location>
</feature>
<accession>A0A674EQQ2</accession>
<dbReference type="InterPro" id="IPR043502">
    <property type="entry name" value="DNA/RNA_pol_sf"/>
</dbReference>
<dbReference type="InterPro" id="IPR050116">
    <property type="entry name" value="DNA_polymerase-Y"/>
</dbReference>
<feature type="region of interest" description="Disordered" evidence="15">
    <location>
        <begin position="454"/>
        <end position="578"/>
    </location>
</feature>
<evidence type="ECO:0000256" key="15">
    <source>
        <dbReference type="SAM" id="MobiDB-lite"/>
    </source>
</evidence>
<reference evidence="18" key="2">
    <citation type="submission" date="2025-09" db="UniProtKB">
        <authorList>
            <consortium name="Ensembl"/>
        </authorList>
    </citation>
    <scope>IDENTIFICATION</scope>
</reference>
<dbReference type="Gene3D" id="3.30.70.270">
    <property type="match status" value="1"/>
</dbReference>
<keyword evidence="19" id="KW-1185">Reference proteome</keyword>
<dbReference type="HAMAP" id="MF_01113">
    <property type="entry name" value="DNApol_IV"/>
    <property type="match status" value="1"/>
</dbReference>
<evidence type="ECO:0000256" key="1">
    <source>
        <dbReference type="ARBA" id="ARBA00001936"/>
    </source>
</evidence>
<comment type="cofactor">
    <cofactor evidence="1">
        <name>Mn(2+)</name>
        <dbReference type="ChEBI" id="CHEBI:29035"/>
    </cofactor>
</comment>
<keyword evidence="9 13" id="KW-0234">DNA repair</keyword>
<dbReference type="InterPro" id="IPR036775">
    <property type="entry name" value="DNA_pol_Y-fam_lit_finger_sf"/>
</dbReference>
<evidence type="ECO:0000256" key="7">
    <source>
        <dbReference type="ARBA" id="ARBA00022771"/>
    </source>
</evidence>
<evidence type="ECO:0000259" key="17">
    <source>
        <dbReference type="PROSITE" id="PS51908"/>
    </source>
</evidence>
<reference evidence="18" key="1">
    <citation type="submission" date="2025-08" db="UniProtKB">
        <authorList>
            <consortium name="Ensembl"/>
        </authorList>
    </citation>
    <scope>IDENTIFICATION</scope>
</reference>
<dbReference type="Gene3D" id="3.30.160.60">
    <property type="entry name" value="Classic Zinc Finger"/>
    <property type="match status" value="2"/>
</dbReference>
<dbReference type="Pfam" id="PF11799">
    <property type="entry name" value="IMS_C"/>
    <property type="match status" value="1"/>
</dbReference>
<dbReference type="Ensembl" id="ENSSTUT00000118429.1">
    <property type="protein sequence ID" value="ENSSTUP00000110628.1"/>
    <property type="gene ID" value="ENSSTUG00000048983.1"/>
</dbReference>
<feature type="compositionally biased region" description="Polar residues" evidence="15">
    <location>
        <begin position="460"/>
        <end position="469"/>
    </location>
</feature>
<dbReference type="GO" id="GO:0006281">
    <property type="term" value="P:DNA repair"/>
    <property type="evidence" value="ECO:0007669"/>
    <property type="project" value="UniProtKB-KW"/>
</dbReference>
<dbReference type="GO" id="GO:0005634">
    <property type="term" value="C:nucleus"/>
    <property type="evidence" value="ECO:0007669"/>
    <property type="project" value="TreeGrafter"/>
</dbReference>
<dbReference type="Proteomes" id="UP000472277">
    <property type="component" value="Chromosome 27"/>
</dbReference>
<keyword evidence="4" id="KW-0479">Metal-binding</keyword>
<evidence type="ECO:0000256" key="11">
    <source>
        <dbReference type="ARBA" id="ARBA00054552"/>
    </source>
</evidence>
<organism evidence="18 19">
    <name type="scientific">Salmo trutta</name>
    <name type="common">Brown trout</name>
    <dbReference type="NCBI Taxonomy" id="8032"/>
    <lineage>
        <taxon>Eukaryota</taxon>
        <taxon>Metazoa</taxon>
        <taxon>Chordata</taxon>
        <taxon>Craniata</taxon>
        <taxon>Vertebrata</taxon>
        <taxon>Euteleostomi</taxon>
        <taxon>Actinopterygii</taxon>
        <taxon>Neopterygii</taxon>
        <taxon>Teleostei</taxon>
        <taxon>Protacanthopterygii</taxon>
        <taxon>Salmoniformes</taxon>
        <taxon>Salmonidae</taxon>
        <taxon>Salmoninae</taxon>
        <taxon>Salmo</taxon>
    </lineage>
</organism>
<feature type="compositionally biased region" description="Basic and acidic residues" evidence="15">
    <location>
        <begin position="674"/>
        <end position="684"/>
    </location>
</feature>
<feature type="compositionally biased region" description="Low complexity" evidence="15">
    <location>
        <begin position="602"/>
        <end position="612"/>
    </location>
</feature>
<dbReference type="Pfam" id="PF00817">
    <property type="entry name" value="IMS"/>
    <property type="match status" value="1"/>
</dbReference>
<dbReference type="FunFam" id="1.10.150.810:FF:000001">
    <property type="entry name" value="DNA polymerase kappa"/>
    <property type="match status" value="1"/>
</dbReference>
<keyword evidence="8" id="KW-0862">Zinc</keyword>
<keyword evidence="14" id="KW-0175">Coiled coil</keyword>
<evidence type="ECO:0000256" key="9">
    <source>
        <dbReference type="ARBA" id="ARBA00023204"/>
    </source>
</evidence>
<dbReference type="InterPro" id="IPR043128">
    <property type="entry name" value="Rev_trsase/Diguanyl_cyclase"/>
</dbReference>
<dbReference type="Gene3D" id="1.10.150.810">
    <property type="match status" value="2"/>
</dbReference>
<keyword evidence="7 13" id="KW-0863">Zinc-finger</keyword>
<dbReference type="GO" id="GO:0008270">
    <property type="term" value="F:zinc ion binding"/>
    <property type="evidence" value="ECO:0007669"/>
    <property type="project" value="UniProtKB-KW"/>
</dbReference>
<dbReference type="PROSITE" id="PS51908">
    <property type="entry name" value="ZF_UBZ4"/>
    <property type="match status" value="1"/>
</dbReference>
<sequence length="892" mass="98298">MATGGTSSSSEEGFLSRMALNDNKAGMEGLNRDKINKIIMESSKGSRFYENELKKEQQVNQRIERMMLQKAHITEQQLSKAQAQVEKMTSDLERGRDLSRVIVHVDMDAFYAAVETRDCPDLMDKPMAVGSMSMLSTSNYHARKFGVRAAMPGFIAKKLCPNLVIVPTNFDKYRAVSAEVREVFADYDPHFLPMSLDEAYLDISDHLEQRRGWPEALRTHRLRLHTNNTGTARGIAPNMMLAKVCSDKNKPNGQYKLSSNRQAVIDFIQDLPVRKVSGIGKVTEKMLGALGITSCSHLGQEMALLALLFSETSWHHFLHISMGLGSTHIERDGERKSMSTERTFGEMSALKEQFSLCRELCQDLAQDLQKEALKGKTVTLKLKNVNFEVKTRAWTLPCAVATTEELFAVAKDLLKTEIDNVSPQPLRLRLMGVRVSSFASADDKKPLQKSIVGFLHKKQTNSSSTSQISHKPVKEHLPKPPGLTQPSACPSLVQQRQGQEGHAWVPSRGGVEVGRTGEDQQSFLQRAHAQSLRLQAEREDPPEKGDWNGFETRWGPASSTTNPKGTQTHTPKNTNTSAETHISMSALTASDKMTHEPTAHASTSSCCSTEPESGTDSLTCPVCFREVNTTELTVFNRHIDQCLSGVTMGQNNHTDTELERGPSVCEEEEEEDEKTGGKREEGAMEKGRELLSRCMLDSVGLQLDSSAGDHTESTTGLLLYETSTANIPLSAVGLNPVCLNTCPNGGVSIHRGTDPNTLKGSSQSDPHVRDCLLSTGGPRPMTTPKPESRDHRGPALTCPVCQETQDTNDLTLFNLHVDLCLNQEVLHELGGLAPVDRTTHTAPPAAHKESEQPLQRAPQKGKSKRRGLSPPPPSKKAKALGPAWNTIDKFFR</sequence>
<feature type="compositionally biased region" description="Polar residues" evidence="15">
    <location>
        <begin position="557"/>
        <end position="578"/>
    </location>
</feature>
<evidence type="ECO:0000256" key="5">
    <source>
        <dbReference type="ARBA" id="ARBA00022737"/>
    </source>
</evidence>
<evidence type="ECO:0000256" key="6">
    <source>
        <dbReference type="ARBA" id="ARBA00022763"/>
    </source>
</evidence>
<dbReference type="PANTHER" id="PTHR11076:SF33">
    <property type="entry name" value="DNA POLYMERASE KAPPA"/>
    <property type="match status" value="1"/>
</dbReference>
<dbReference type="GO" id="GO:0003887">
    <property type="term" value="F:DNA-directed DNA polymerase activity"/>
    <property type="evidence" value="ECO:0007669"/>
    <property type="project" value="InterPro"/>
</dbReference>
<dbReference type="SUPFAM" id="SSF56672">
    <property type="entry name" value="DNA/RNA polymerases"/>
    <property type="match status" value="1"/>
</dbReference>
<feature type="compositionally biased region" description="Polar residues" evidence="15">
    <location>
        <begin position="754"/>
        <end position="765"/>
    </location>
</feature>
<protein>
    <recommendedName>
        <fullName evidence="2">DNA polymerase kappa</fullName>
    </recommendedName>
    <alternativeName>
        <fullName evidence="12">DINB protein</fullName>
    </alternativeName>
</protein>
<evidence type="ECO:0000256" key="2">
    <source>
        <dbReference type="ARBA" id="ARBA00016178"/>
    </source>
</evidence>
<evidence type="ECO:0000256" key="12">
    <source>
        <dbReference type="ARBA" id="ARBA00075994"/>
    </source>
</evidence>
<dbReference type="Gene3D" id="3.30.1490.100">
    <property type="entry name" value="DNA polymerase, Y-family, little finger domain"/>
    <property type="match status" value="1"/>
</dbReference>
<feature type="coiled-coil region" evidence="14">
    <location>
        <begin position="46"/>
        <end position="98"/>
    </location>
</feature>
<evidence type="ECO:0000313" key="19">
    <source>
        <dbReference type="Proteomes" id="UP000472277"/>
    </source>
</evidence>
<gene>
    <name evidence="18" type="primary">POLK</name>
    <name evidence="18" type="synonym">polk</name>
</gene>
<evidence type="ECO:0000256" key="3">
    <source>
        <dbReference type="ARBA" id="ARBA00022634"/>
    </source>
</evidence>
<evidence type="ECO:0000313" key="18">
    <source>
        <dbReference type="Ensembl" id="ENSSTUP00000110628.1"/>
    </source>
</evidence>
<evidence type="ECO:0000259" key="16">
    <source>
        <dbReference type="PROSITE" id="PS50173"/>
    </source>
</evidence>
<dbReference type="InterPro" id="IPR022880">
    <property type="entry name" value="DNApol_IV"/>
</dbReference>
<feature type="region of interest" description="Disordered" evidence="15">
    <location>
        <begin position="652"/>
        <end position="684"/>
    </location>
</feature>
<keyword evidence="6 13" id="KW-0227">DNA damage</keyword>
<dbReference type="CDD" id="cd03586">
    <property type="entry name" value="PolY_Pol_IV_kappa"/>
    <property type="match status" value="1"/>
</dbReference>
<dbReference type="InterPro" id="IPR006642">
    <property type="entry name" value="Rad18_UBZ4"/>
</dbReference>
<dbReference type="GeneTree" id="ENSGT00940000156667"/>
<keyword evidence="3" id="KW-0237">DNA synthesis</keyword>
<evidence type="ECO:0000256" key="8">
    <source>
        <dbReference type="ARBA" id="ARBA00022833"/>
    </source>
</evidence>
<dbReference type="PROSITE" id="PS50173">
    <property type="entry name" value="UMUC"/>
    <property type="match status" value="1"/>
</dbReference>